<dbReference type="PROSITE" id="PS51257">
    <property type="entry name" value="PROKAR_LIPOPROTEIN"/>
    <property type="match status" value="1"/>
</dbReference>
<feature type="region of interest" description="Disordered" evidence="1">
    <location>
        <begin position="386"/>
        <end position="419"/>
    </location>
</feature>
<dbReference type="RefSeq" id="WP_100989666.1">
    <property type="nucleotide sequence ID" value="NZ_CP025096.1"/>
</dbReference>
<sequence>MHSSVKGLLAIATVICLLLSCVDPEELILRGTVDIIVVDGTVTNLAEPQVIRINRSRADPLTGRFGVLPITKAVVQVIVDSAQVIDCHETVDGTYQLPSDFKGQIGHAYQLQFTLSNGTHYASTQQIMPLVPAIDRAQVVFNKTSLPLGLYPNNFRSGYDILLYTQDPPNERNRYRWDWTLYEKQKWCRSCYRTVYIDSTQQSYIQNGVYVTVKKGVEDCVEPVSKPNGDFYNDYACRTACWDIIRNYPLSLFDDQLTNGGLLAGRNVAQVPLLTRQPALLVLRQLSLTPDAYRYFDLFRQQTQNSGGLADTPPTALIGNIRNQANTREAVVGFFTATAVSTSRTWLDKKDATTIPLGSYDDLGNIVQFEDELFFALIRRQPSAGSGVPLTPGGADRTITAPCIPGDNRTPFKPEGWQN</sequence>
<dbReference type="InterPro" id="IPR025345">
    <property type="entry name" value="DUF4249"/>
</dbReference>
<evidence type="ECO:0000256" key="1">
    <source>
        <dbReference type="SAM" id="MobiDB-lite"/>
    </source>
</evidence>
<organism evidence="2 3">
    <name type="scientific">Spirosoma pollinicola</name>
    <dbReference type="NCBI Taxonomy" id="2057025"/>
    <lineage>
        <taxon>Bacteria</taxon>
        <taxon>Pseudomonadati</taxon>
        <taxon>Bacteroidota</taxon>
        <taxon>Cytophagia</taxon>
        <taxon>Cytophagales</taxon>
        <taxon>Cytophagaceae</taxon>
        <taxon>Spirosoma</taxon>
    </lineage>
</organism>
<protein>
    <submittedName>
        <fullName evidence="2">DUF4249 domain-containing protein</fullName>
    </submittedName>
</protein>
<dbReference type="EMBL" id="CP025096">
    <property type="protein sequence ID" value="AUD03599.1"/>
    <property type="molecule type" value="Genomic_DNA"/>
</dbReference>
<proteinExistence type="predicted"/>
<dbReference type="AlphaFoldDB" id="A0A2K8Z183"/>
<evidence type="ECO:0000313" key="2">
    <source>
        <dbReference type="EMBL" id="AUD03599.1"/>
    </source>
</evidence>
<dbReference type="KEGG" id="spir:CWM47_18240"/>
<accession>A0A2K8Z183</accession>
<reference evidence="2 3" key="1">
    <citation type="submission" date="2017-11" db="EMBL/GenBank/DDBJ databases">
        <title>Taxonomic description and genome sequences of Spirosoma HA7 sp. nov., isolated from pollen microhabitat of Corylus avellana.</title>
        <authorList>
            <person name="Ambika Manirajan B."/>
            <person name="Suarez C."/>
            <person name="Ratering S."/>
            <person name="Geissler-Plaum R."/>
            <person name="Cardinale M."/>
            <person name="Sylvia S."/>
        </authorList>
    </citation>
    <scope>NUCLEOTIDE SEQUENCE [LARGE SCALE GENOMIC DNA]</scope>
    <source>
        <strain evidence="2 3">HA7</strain>
    </source>
</reference>
<name>A0A2K8Z183_9BACT</name>
<evidence type="ECO:0000313" key="3">
    <source>
        <dbReference type="Proteomes" id="UP000232883"/>
    </source>
</evidence>
<dbReference type="OrthoDB" id="921283at2"/>
<dbReference type="Proteomes" id="UP000232883">
    <property type="component" value="Chromosome"/>
</dbReference>
<keyword evidence="3" id="KW-1185">Reference proteome</keyword>
<dbReference type="Pfam" id="PF14054">
    <property type="entry name" value="DUF4249"/>
    <property type="match status" value="1"/>
</dbReference>
<gene>
    <name evidence="2" type="ORF">CWM47_18240</name>
</gene>